<feature type="transmembrane region" description="Helical" evidence="5">
    <location>
        <begin position="355"/>
        <end position="378"/>
    </location>
</feature>
<dbReference type="PANTHER" id="PTHR23508:SF10">
    <property type="entry name" value="CARBOXYLIC ACID TRANSPORTER PROTEIN HOMOLOG"/>
    <property type="match status" value="1"/>
</dbReference>
<evidence type="ECO:0000313" key="7">
    <source>
        <dbReference type="EMBL" id="MDT0319222.1"/>
    </source>
</evidence>
<protein>
    <submittedName>
        <fullName evidence="7">MFS transporter</fullName>
    </submittedName>
</protein>
<dbReference type="InterPro" id="IPR011701">
    <property type="entry name" value="MFS"/>
</dbReference>
<organism evidence="7 8">
    <name type="scientific">Streptomyces millisiae</name>
    <dbReference type="NCBI Taxonomy" id="3075542"/>
    <lineage>
        <taxon>Bacteria</taxon>
        <taxon>Bacillati</taxon>
        <taxon>Actinomycetota</taxon>
        <taxon>Actinomycetes</taxon>
        <taxon>Kitasatosporales</taxon>
        <taxon>Streptomycetaceae</taxon>
        <taxon>Streptomyces</taxon>
    </lineage>
</organism>
<feature type="transmembrane region" description="Helical" evidence="5">
    <location>
        <begin position="420"/>
        <end position="440"/>
    </location>
</feature>
<dbReference type="PANTHER" id="PTHR23508">
    <property type="entry name" value="CARBOXYLIC ACID TRANSPORTER PROTEIN HOMOLOG"/>
    <property type="match status" value="1"/>
</dbReference>
<name>A0ABU2LNR9_9ACTN</name>
<feature type="transmembrane region" description="Helical" evidence="5">
    <location>
        <begin position="188"/>
        <end position="207"/>
    </location>
</feature>
<feature type="transmembrane region" description="Helical" evidence="5">
    <location>
        <begin position="161"/>
        <end position="182"/>
    </location>
</feature>
<feature type="transmembrane region" description="Helical" evidence="5">
    <location>
        <begin position="390"/>
        <end position="414"/>
    </location>
</feature>
<evidence type="ECO:0000259" key="6">
    <source>
        <dbReference type="PROSITE" id="PS50850"/>
    </source>
</evidence>
<gene>
    <name evidence="7" type="ORF">RNC47_12830</name>
</gene>
<proteinExistence type="predicted"/>
<accession>A0ABU2LNR9</accession>
<keyword evidence="2 5" id="KW-0812">Transmembrane</keyword>
<dbReference type="RefSeq" id="WP_311598385.1">
    <property type="nucleotide sequence ID" value="NZ_JAVREM010000012.1"/>
</dbReference>
<feature type="transmembrane region" description="Helical" evidence="5">
    <location>
        <begin position="329"/>
        <end position="349"/>
    </location>
</feature>
<feature type="transmembrane region" description="Helical" evidence="5">
    <location>
        <begin position="70"/>
        <end position="90"/>
    </location>
</feature>
<evidence type="ECO:0000313" key="8">
    <source>
        <dbReference type="Proteomes" id="UP001183420"/>
    </source>
</evidence>
<feature type="transmembrane region" description="Helical" evidence="5">
    <location>
        <begin position="295"/>
        <end position="317"/>
    </location>
</feature>
<dbReference type="SUPFAM" id="SSF103473">
    <property type="entry name" value="MFS general substrate transporter"/>
    <property type="match status" value="1"/>
</dbReference>
<dbReference type="InterPro" id="IPR036259">
    <property type="entry name" value="MFS_trans_sf"/>
</dbReference>
<keyword evidence="4 5" id="KW-0472">Membrane</keyword>
<evidence type="ECO:0000256" key="1">
    <source>
        <dbReference type="ARBA" id="ARBA00004651"/>
    </source>
</evidence>
<evidence type="ECO:0000256" key="3">
    <source>
        <dbReference type="ARBA" id="ARBA00022989"/>
    </source>
</evidence>
<sequence length="448" mass="47813">MSPASPRAVAESAPPPATRTFPRVGVRATRKATFIAFLAWLFAVYDYILFGTLLPEMSDHFGWSDTRASFISTLISVGTAVVALGVGPVVDRIGRRRGMILTVSGTALASAATAVTPGAGYLVGVRSLGGLGLSEQAVNATYLNEIYAVTEDEKIKKRRGLVYSLVQGGWPLGVLLAAAFVAVFLPIVGWRGCFLIAVFPALVIALARRGLKESPQFELELKLRELRKRGRADEARELARSYGVAEEESAPLAAIFRGPALRNTLVLGFAWIVNWFGIQVFSVLGTTVLTEGKDVSFTGSLVMLIVINAVGYLGYVFHGWVGDRFGRRNVVGVGWILSGLFFALTLTVANGTFLVVALYSLGMFFLVGPYAALLFYMGECYDTRCRATGTAFLNALSQPGAIVAGLIVTALLAADVSWNGAALLVGAVGTFLSGFVMFAARPVETLDD</sequence>
<reference evidence="8" key="1">
    <citation type="submission" date="2023-07" db="EMBL/GenBank/DDBJ databases">
        <title>30 novel species of actinomycetes from the DSMZ collection.</title>
        <authorList>
            <person name="Nouioui I."/>
        </authorList>
    </citation>
    <scope>NUCLEOTIDE SEQUENCE [LARGE SCALE GENOMIC DNA]</scope>
    <source>
        <strain evidence="8">DSM 44918</strain>
    </source>
</reference>
<feature type="transmembrane region" description="Helical" evidence="5">
    <location>
        <begin position="265"/>
        <end position="289"/>
    </location>
</feature>
<dbReference type="PROSITE" id="PS50850">
    <property type="entry name" value="MFS"/>
    <property type="match status" value="1"/>
</dbReference>
<comment type="subcellular location">
    <subcellularLocation>
        <location evidence="1">Cell membrane</location>
        <topology evidence="1">Multi-pass membrane protein</topology>
    </subcellularLocation>
</comment>
<evidence type="ECO:0000256" key="5">
    <source>
        <dbReference type="SAM" id="Phobius"/>
    </source>
</evidence>
<dbReference type="InterPro" id="IPR020846">
    <property type="entry name" value="MFS_dom"/>
</dbReference>
<dbReference type="EMBL" id="JAVREM010000012">
    <property type="protein sequence ID" value="MDT0319222.1"/>
    <property type="molecule type" value="Genomic_DNA"/>
</dbReference>
<keyword evidence="8" id="KW-1185">Reference proteome</keyword>
<keyword evidence="3 5" id="KW-1133">Transmembrane helix</keyword>
<evidence type="ECO:0000256" key="2">
    <source>
        <dbReference type="ARBA" id="ARBA00022692"/>
    </source>
</evidence>
<dbReference type="InterPro" id="IPR005829">
    <property type="entry name" value="Sugar_transporter_CS"/>
</dbReference>
<comment type="caution">
    <text evidence="7">The sequence shown here is derived from an EMBL/GenBank/DDBJ whole genome shotgun (WGS) entry which is preliminary data.</text>
</comment>
<evidence type="ECO:0000256" key="4">
    <source>
        <dbReference type="ARBA" id="ARBA00023136"/>
    </source>
</evidence>
<dbReference type="PROSITE" id="PS00216">
    <property type="entry name" value="SUGAR_TRANSPORT_1"/>
    <property type="match status" value="1"/>
</dbReference>
<feature type="domain" description="Major facilitator superfamily (MFS) profile" evidence="6">
    <location>
        <begin position="32"/>
        <end position="445"/>
    </location>
</feature>
<dbReference type="Pfam" id="PF07690">
    <property type="entry name" value="MFS_1"/>
    <property type="match status" value="1"/>
</dbReference>
<feature type="transmembrane region" description="Helical" evidence="5">
    <location>
        <begin position="32"/>
        <end position="50"/>
    </location>
</feature>
<dbReference type="Proteomes" id="UP001183420">
    <property type="component" value="Unassembled WGS sequence"/>
</dbReference>
<dbReference type="Gene3D" id="1.20.1250.20">
    <property type="entry name" value="MFS general substrate transporter like domains"/>
    <property type="match status" value="1"/>
</dbReference>